<feature type="compositionally biased region" description="Polar residues" evidence="1">
    <location>
        <begin position="334"/>
        <end position="379"/>
    </location>
</feature>
<feature type="compositionally biased region" description="Low complexity" evidence="1">
    <location>
        <begin position="284"/>
        <end position="295"/>
    </location>
</feature>
<feature type="compositionally biased region" description="Polar residues" evidence="1">
    <location>
        <begin position="225"/>
        <end position="244"/>
    </location>
</feature>
<feature type="compositionally biased region" description="Polar residues" evidence="1">
    <location>
        <begin position="511"/>
        <end position="523"/>
    </location>
</feature>
<feature type="compositionally biased region" description="Basic and acidic residues" evidence="1">
    <location>
        <begin position="769"/>
        <end position="778"/>
    </location>
</feature>
<feature type="compositionally biased region" description="Polar residues" evidence="1">
    <location>
        <begin position="1124"/>
        <end position="1134"/>
    </location>
</feature>
<feature type="compositionally biased region" description="Low complexity" evidence="1">
    <location>
        <begin position="250"/>
        <end position="271"/>
    </location>
</feature>
<feature type="region of interest" description="Disordered" evidence="1">
    <location>
        <begin position="447"/>
        <end position="1038"/>
    </location>
</feature>
<accession>A0A9P4JM97</accession>
<feature type="compositionally biased region" description="Low complexity" evidence="1">
    <location>
        <begin position="866"/>
        <end position="886"/>
    </location>
</feature>
<feature type="region of interest" description="Disordered" evidence="1">
    <location>
        <begin position="1055"/>
        <end position="1142"/>
    </location>
</feature>
<dbReference type="AlphaFoldDB" id="A0A9P4JM97"/>
<feature type="region of interest" description="Disordered" evidence="1">
    <location>
        <begin position="18"/>
        <end position="43"/>
    </location>
</feature>
<dbReference type="Proteomes" id="UP000799536">
    <property type="component" value="Unassembled WGS sequence"/>
</dbReference>
<proteinExistence type="predicted"/>
<evidence type="ECO:0000313" key="3">
    <source>
        <dbReference type="Proteomes" id="UP000799536"/>
    </source>
</evidence>
<feature type="region of interest" description="Disordered" evidence="1">
    <location>
        <begin position="1167"/>
        <end position="1276"/>
    </location>
</feature>
<protein>
    <submittedName>
        <fullName evidence="2">Uncharacterized protein</fullName>
    </submittedName>
</protein>
<gene>
    <name evidence="2" type="ORF">GQ43DRAFT_133029</name>
</gene>
<feature type="compositionally biased region" description="Polar residues" evidence="1">
    <location>
        <begin position="904"/>
        <end position="915"/>
    </location>
</feature>
<evidence type="ECO:0000313" key="2">
    <source>
        <dbReference type="EMBL" id="KAF2199063.1"/>
    </source>
</evidence>
<feature type="compositionally biased region" description="Polar residues" evidence="1">
    <location>
        <begin position="1009"/>
        <end position="1021"/>
    </location>
</feature>
<evidence type="ECO:0000256" key="1">
    <source>
        <dbReference type="SAM" id="MobiDB-lite"/>
    </source>
</evidence>
<sequence>MSFSNICQATMNRFLTRKKDKVLDDGSSTSKKSKKSKKGQAEPKVEIDLAAALPSKDDFRTSLIMPSLSTRFSMLREQDDPSSKLGKASDDSVLYPKRQSRLHEFGFMKGGLSDIAEVSSIHSSIRPPFANERQGSFDSHSTEDGSSSVMSRARPGEGNVLFGGRQKVYKVSNTGASKTMGRILYDDDVSMSAFQRLRLQEKEERARELQDAENQENTEEVVPQSEPTSPTRDLVYSSSLSGYNQRRETSSSTNSGTANTRSSTAATSIASQGVNSIPAPSPALPSSATTASPPADLNRSATKARRLYDQGLDQHINDQQSSTLSRLNSIQRNIAPTGLSTPPLTYSQTRSATNLNDRFNRSGSVQTDSPTRMGSSTPLNAKEPYSSGSSPALSGPHSPALASPVFSDSEDAQTLNLALQPNDRGKATAMGAFNKPKMGFSEQQYAERLKRLHQEKEAPTPKVEKPQKPSLRERAESEARRRAESIASQRSREDVPVEREAASPFSVFQKAASQMKTSPSPQVSPREQRNQEQPPQDAPSHDSAGATFFAQDSSDEEEGSNGRIVKAADLEQRLKNIPVVSNPPSRPPPPILEHPALRSRSNSRPEHPPPSQALPPLPSSSGNSQPEQGDNEIPRPDIDSPTLGPNNSGLSGLVRQHLRTVSNVSSDYGDTKSSPPPVPAPLSVRTQELGSQRHQPASGMDSSAYSTYSRSNPWDLEDAHDRSNGGADRSRSISPVDTRKRQPYGTSDSPVSPISQFRDRSASQNDSPQWEKEVEKTHQRAPSTETQDEREAFQRELAQRQRAIQESLRRKISGENSRSASPAPSASASGLKSALTMLRAKSSRDSFATIDAQKHHEATPKALRMLGLGNSSANGSSTSLSGSTALYNGDHSKPEEDRIGQRNPLRSKSSRVLEQSEQDARRELGQRLQRSATDDSSRAPRSTMGRSPPESSRSSIRNRSDSELSNSRSQSRAGRYRDDLEKAMMEGTGSSASAYPPNSSPSIPGFVANPTQPISEASANHNQERLRSRSNSRTNGAGYFEPKAHLQIHTGQGMLNGNMARLSPAANSPQPSFSPGLPVSPRPSPGATSSTPNALRPPPSPVPPLSITSTPSISAATTPVIPSFSGNVSTLTKSGTRKKSIAKSDISEPLFISATSVMDTVDLPAGASLKNGMEPPPPVPPINPRRRFGFGRPDRNGAPTQTMFAEPTWTNSSDELNNHPPQGRQKLRKASSEGKSLHAAAHPPTGVSPALPSHGLPQNHSPPRLEQPEVAEGAMF</sequence>
<organism evidence="2 3">
    <name type="scientific">Delitschia confertaspora ATCC 74209</name>
    <dbReference type="NCBI Taxonomy" id="1513339"/>
    <lineage>
        <taxon>Eukaryota</taxon>
        <taxon>Fungi</taxon>
        <taxon>Dikarya</taxon>
        <taxon>Ascomycota</taxon>
        <taxon>Pezizomycotina</taxon>
        <taxon>Dothideomycetes</taxon>
        <taxon>Pleosporomycetidae</taxon>
        <taxon>Pleosporales</taxon>
        <taxon>Delitschiaceae</taxon>
        <taxon>Delitschia</taxon>
    </lineage>
</organism>
<feature type="compositionally biased region" description="Pro residues" evidence="1">
    <location>
        <begin position="1174"/>
        <end position="1183"/>
    </location>
</feature>
<comment type="caution">
    <text evidence="2">The sequence shown here is derived from an EMBL/GenBank/DDBJ whole genome shotgun (WGS) entry which is preliminary data.</text>
</comment>
<feature type="compositionally biased region" description="Pro residues" evidence="1">
    <location>
        <begin position="608"/>
        <end position="618"/>
    </location>
</feature>
<feature type="compositionally biased region" description="Low complexity" evidence="1">
    <location>
        <begin position="1105"/>
        <end position="1120"/>
    </location>
</feature>
<feature type="compositionally biased region" description="Polar residues" evidence="1">
    <location>
        <begin position="133"/>
        <end position="150"/>
    </location>
</feature>
<dbReference type="OrthoDB" id="5335210at2759"/>
<feature type="compositionally biased region" description="Basic and acidic residues" evidence="1">
    <location>
        <begin position="890"/>
        <end position="900"/>
    </location>
</feature>
<feature type="compositionally biased region" description="Polar residues" evidence="1">
    <location>
        <begin position="744"/>
        <end position="755"/>
    </location>
</feature>
<feature type="compositionally biased region" description="Polar residues" evidence="1">
    <location>
        <begin position="685"/>
        <end position="712"/>
    </location>
</feature>
<feature type="compositionally biased region" description="Polar residues" evidence="1">
    <location>
        <begin position="1198"/>
        <end position="1215"/>
    </location>
</feature>
<feature type="compositionally biased region" description="Basic and acidic residues" evidence="1">
    <location>
        <begin position="717"/>
        <end position="731"/>
    </location>
</feature>
<feature type="compositionally biased region" description="Low complexity" evidence="1">
    <location>
        <begin position="990"/>
        <end position="1004"/>
    </location>
</feature>
<reference evidence="2" key="1">
    <citation type="journal article" date="2020" name="Stud. Mycol.">
        <title>101 Dothideomycetes genomes: a test case for predicting lifestyles and emergence of pathogens.</title>
        <authorList>
            <person name="Haridas S."/>
            <person name="Albert R."/>
            <person name="Binder M."/>
            <person name="Bloem J."/>
            <person name="Labutti K."/>
            <person name="Salamov A."/>
            <person name="Andreopoulos B."/>
            <person name="Baker S."/>
            <person name="Barry K."/>
            <person name="Bills G."/>
            <person name="Bluhm B."/>
            <person name="Cannon C."/>
            <person name="Castanera R."/>
            <person name="Culley D."/>
            <person name="Daum C."/>
            <person name="Ezra D."/>
            <person name="Gonzalez J."/>
            <person name="Henrissat B."/>
            <person name="Kuo A."/>
            <person name="Liang C."/>
            <person name="Lipzen A."/>
            <person name="Lutzoni F."/>
            <person name="Magnuson J."/>
            <person name="Mondo S."/>
            <person name="Nolan M."/>
            <person name="Ohm R."/>
            <person name="Pangilinan J."/>
            <person name="Park H.-J."/>
            <person name="Ramirez L."/>
            <person name="Alfaro M."/>
            <person name="Sun H."/>
            <person name="Tritt A."/>
            <person name="Yoshinaga Y."/>
            <person name="Zwiers L.-H."/>
            <person name="Turgeon B."/>
            <person name="Goodwin S."/>
            <person name="Spatafora J."/>
            <person name="Crous P."/>
            <person name="Grigoriev I."/>
        </authorList>
    </citation>
    <scope>NUCLEOTIDE SEQUENCE</scope>
    <source>
        <strain evidence="2">ATCC 74209</strain>
    </source>
</reference>
<feature type="compositionally biased region" description="Basic and acidic residues" evidence="1">
    <location>
        <begin position="975"/>
        <end position="984"/>
    </location>
</feature>
<feature type="compositionally biased region" description="Low complexity" evidence="1">
    <location>
        <begin position="946"/>
        <end position="957"/>
    </location>
</feature>
<feature type="compositionally biased region" description="Low complexity" evidence="1">
    <location>
        <begin position="819"/>
        <end position="829"/>
    </location>
</feature>
<feature type="compositionally biased region" description="Basic and acidic residues" evidence="1">
    <location>
        <begin position="447"/>
        <end position="501"/>
    </location>
</feature>
<name>A0A9P4JM97_9PLEO</name>
<feature type="region of interest" description="Disordered" evidence="1">
    <location>
        <begin position="334"/>
        <end position="409"/>
    </location>
</feature>
<feature type="compositionally biased region" description="Pro residues" evidence="1">
    <location>
        <begin position="1095"/>
        <end position="1104"/>
    </location>
</feature>
<dbReference type="EMBL" id="ML994099">
    <property type="protein sequence ID" value="KAF2199063.1"/>
    <property type="molecule type" value="Genomic_DNA"/>
</dbReference>
<feature type="compositionally biased region" description="Polar residues" evidence="1">
    <location>
        <begin position="659"/>
        <end position="672"/>
    </location>
</feature>
<feature type="compositionally biased region" description="Basic and acidic residues" evidence="1">
    <location>
        <begin position="787"/>
        <end position="799"/>
    </location>
</feature>
<feature type="region of interest" description="Disordered" evidence="1">
    <location>
        <begin position="202"/>
        <end position="298"/>
    </location>
</feature>
<keyword evidence="3" id="KW-1185">Reference proteome</keyword>
<feature type="region of interest" description="Disordered" evidence="1">
    <location>
        <begin position="127"/>
        <end position="158"/>
    </location>
</feature>